<gene>
    <name evidence="2" type="ORF">LWI28_027932</name>
</gene>
<dbReference type="PANTHER" id="PTHR37610">
    <property type="entry name" value="CCHC-TYPE DOMAIN-CONTAINING PROTEIN"/>
    <property type="match status" value="1"/>
</dbReference>
<name>A0AAD5JCP3_ACENE</name>
<dbReference type="PANTHER" id="PTHR37610:SF97">
    <property type="entry name" value="RETROTRANSPOSON GAG DOMAIN-CONTAINING PROTEIN"/>
    <property type="match status" value="1"/>
</dbReference>
<feature type="domain" description="Retrotransposon Copia-like N-terminal" evidence="1">
    <location>
        <begin position="28"/>
        <end position="75"/>
    </location>
</feature>
<evidence type="ECO:0000259" key="1">
    <source>
        <dbReference type="Pfam" id="PF14244"/>
    </source>
</evidence>
<sequence length="115" mass="12827">MGDIPTITQHSIVASNFGSITLDPFLIHHSDNPTAVLVSLVLSADNYGTWSCAITMALRAKNKRGFVDGTLIKPSIEKDFHNWALCNDLIINWILNSILLDIRNSILYDETENEI</sequence>
<proteinExistence type="predicted"/>
<evidence type="ECO:0000313" key="3">
    <source>
        <dbReference type="Proteomes" id="UP001064489"/>
    </source>
</evidence>
<comment type="caution">
    <text evidence="2">The sequence shown here is derived from an EMBL/GenBank/DDBJ whole genome shotgun (WGS) entry which is preliminary data.</text>
</comment>
<reference evidence="2" key="1">
    <citation type="journal article" date="2022" name="Plant J.">
        <title>Strategies of tolerance reflected in two North American maple genomes.</title>
        <authorList>
            <person name="McEvoy S.L."/>
            <person name="Sezen U.U."/>
            <person name="Trouern-Trend A."/>
            <person name="McMahon S.M."/>
            <person name="Schaberg P.G."/>
            <person name="Yang J."/>
            <person name="Wegrzyn J.L."/>
            <person name="Swenson N.G."/>
        </authorList>
    </citation>
    <scope>NUCLEOTIDE SEQUENCE</scope>
    <source>
        <strain evidence="2">91603</strain>
    </source>
</reference>
<keyword evidence="3" id="KW-1185">Reference proteome</keyword>
<dbReference type="InterPro" id="IPR029472">
    <property type="entry name" value="Copia-like_N"/>
</dbReference>
<evidence type="ECO:0000313" key="2">
    <source>
        <dbReference type="EMBL" id="KAI9192805.1"/>
    </source>
</evidence>
<organism evidence="2 3">
    <name type="scientific">Acer negundo</name>
    <name type="common">Box elder</name>
    <dbReference type="NCBI Taxonomy" id="4023"/>
    <lineage>
        <taxon>Eukaryota</taxon>
        <taxon>Viridiplantae</taxon>
        <taxon>Streptophyta</taxon>
        <taxon>Embryophyta</taxon>
        <taxon>Tracheophyta</taxon>
        <taxon>Spermatophyta</taxon>
        <taxon>Magnoliopsida</taxon>
        <taxon>eudicotyledons</taxon>
        <taxon>Gunneridae</taxon>
        <taxon>Pentapetalae</taxon>
        <taxon>rosids</taxon>
        <taxon>malvids</taxon>
        <taxon>Sapindales</taxon>
        <taxon>Sapindaceae</taxon>
        <taxon>Hippocastanoideae</taxon>
        <taxon>Acereae</taxon>
        <taxon>Acer</taxon>
    </lineage>
</organism>
<protein>
    <recommendedName>
        <fullName evidence="1">Retrotransposon Copia-like N-terminal domain-containing protein</fullName>
    </recommendedName>
</protein>
<accession>A0AAD5JCP3</accession>
<dbReference type="AlphaFoldDB" id="A0AAD5JCP3"/>
<dbReference type="EMBL" id="JAJSOW010000004">
    <property type="protein sequence ID" value="KAI9192805.1"/>
    <property type="molecule type" value="Genomic_DNA"/>
</dbReference>
<dbReference type="Proteomes" id="UP001064489">
    <property type="component" value="Chromosome 6"/>
</dbReference>
<dbReference type="Pfam" id="PF14244">
    <property type="entry name" value="Retrotran_gag_3"/>
    <property type="match status" value="1"/>
</dbReference>
<reference evidence="2" key="2">
    <citation type="submission" date="2023-02" db="EMBL/GenBank/DDBJ databases">
        <authorList>
            <person name="Swenson N.G."/>
            <person name="Wegrzyn J.L."/>
            <person name="Mcevoy S.L."/>
        </authorList>
    </citation>
    <scope>NUCLEOTIDE SEQUENCE</scope>
    <source>
        <strain evidence="2">91603</strain>
        <tissue evidence="2">Leaf</tissue>
    </source>
</reference>